<proteinExistence type="predicted"/>
<dbReference type="Proteomes" id="UP000017559">
    <property type="component" value="Unassembled WGS sequence"/>
</dbReference>
<dbReference type="OrthoDB" id="10610595at2759"/>
<dbReference type="EMBL" id="AWSO01002052">
    <property type="protein sequence ID" value="ESK82166.1"/>
    <property type="molecule type" value="Genomic_DNA"/>
</dbReference>
<dbReference type="AlphaFoldDB" id="V2WNS2"/>
<evidence type="ECO:0000313" key="3">
    <source>
        <dbReference type="Proteomes" id="UP000017559"/>
    </source>
</evidence>
<dbReference type="KEGG" id="mrr:Moror_14475"/>
<reference evidence="2 3" key="1">
    <citation type="journal article" date="2014" name="BMC Genomics">
        <title>Genome and secretome analysis of the hemibiotrophic fungal pathogen, Moniliophthora roreri, which causes frosty pod rot disease of cacao: mechanisms of the biotrophic and necrotrophic phases.</title>
        <authorList>
            <person name="Meinhardt L.W."/>
            <person name="Costa G.G.L."/>
            <person name="Thomazella D.P.T."/>
            <person name="Teixeira P.J.P.L."/>
            <person name="Carazzolle M.F."/>
            <person name="Schuster S.C."/>
            <person name="Carlson J.E."/>
            <person name="Guiltinan M.J."/>
            <person name="Mieczkowski P."/>
            <person name="Farmer A."/>
            <person name="Ramaraj T."/>
            <person name="Crozier J."/>
            <person name="Davis R.E."/>
            <person name="Shao J."/>
            <person name="Melnick R.L."/>
            <person name="Pereira G.A.G."/>
            <person name="Bailey B.A."/>
        </authorList>
    </citation>
    <scope>NUCLEOTIDE SEQUENCE [LARGE SCALE GENOMIC DNA]</scope>
    <source>
        <strain evidence="2 3">MCA 2997</strain>
    </source>
</reference>
<accession>V2WNS2</accession>
<dbReference type="HOGENOM" id="CLU_792474_0_0_1"/>
<keyword evidence="3" id="KW-1185">Reference proteome</keyword>
<evidence type="ECO:0000256" key="1">
    <source>
        <dbReference type="SAM" id="MobiDB-lite"/>
    </source>
</evidence>
<organism evidence="2 3">
    <name type="scientific">Moniliophthora roreri (strain MCA 2997)</name>
    <name type="common">Cocoa frosty pod rot fungus</name>
    <name type="synonym">Crinipellis roreri</name>
    <dbReference type="NCBI Taxonomy" id="1381753"/>
    <lineage>
        <taxon>Eukaryota</taxon>
        <taxon>Fungi</taxon>
        <taxon>Dikarya</taxon>
        <taxon>Basidiomycota</taxon>
        <taxon>Agaricomycotina</taxon>
        <taxon>Agaricomycetes</taxon>
        <taxon>Agaricomycetidae</taxon>
        <taxon>Agaricales</taxon>
        <taxon>Marasmiineae</taxon>
        <taxon>Marasmiaceae</taxon>
        <taxon>Moniliophthora</taxon>
    </lineage>
</organism>
<comment type="caution">
    <text evidence="2">The sequence shown here is derived from an EMBL/GenBank/DDBJ whole genome shotgun (WGS) entry which is preliminary data.</text>
</comment>
<feature type="compositionally biased region" description="Polar residues" evidence="1">
    <location>
        <begin position="137"/>
        <end position="164"/>
    </location>
</feature>
<feature type="region of interest" description="Disordered" evidence="1">
    <location>
        <begin position="202"/>
        <end position="223"/>
    </location>
</feature>
<sequence>MSNIGWYNQVGGNGYAQGLANKYAVAHDHTGEDTQPHCKSGYPQQEEQPEVYQMDDYCSSQQAFLQTGNTFLGYSQRLADYKDAQQQVSQQQVFPQTSSTFCNSDASSGNWKQLNWQQQDEGLYSDQEPTAMPLVHDTNSGSISSNGDAGSGTWQQPNWQQQDEGSYPDWEPNSAFVIHNTDSGTSPDLTYHQSQQQVFLHTGSTSSNSNAGGGNRQQQDEGICPDQEPNMITPVYNTNSGTSPDLMDHQSHQQVFSQTGSTFSGFSPAYELLHVYTPSLHYCALPSDNTQDNVATVVLSNGHGFNSFTPHTQGVQQDAIFAQPSTVLKRKQLSEEWLEQYSRDILSDNG</sequence>
<gene>
    <name evidence="2" type="ORF">Moror_14475</name>
</gene>
<feature type="compositionally biased region" description="Polar residues" evidence="1">
    <location>
        <begin position="180"/>
        <end position="189"/>
    </location>
</feature>
<protein>
    <submittedName>
        <fullName evidence="2">Uncharacterized protein</fullName>
    </submittedName>
</protein>
<evidence type="ECO:0000313" key="2">
    <source>
        <dbReference type="EMBL" id="ESK82166.1"/>
    </source>
</evidence>
<name>V2WNS2_MONRO</name>
<feature type="region of interest" description="Disordered" evidence="1">
    <location>
        <begin position="131"/>
        <end position="189"/>
    </location>
</feature>